<dbReference type="SUPFAM" id="SSF53474">
    <property type="entry name" value="alpha/beta-Hydrolases"/>
    <property type="match status" value="1"/>
</dbReference>
<reference evidence="3" key="1">
    <citation type="submission" date="2024-03" db="EMBL/GenBank/DDBJ databases">
        <title>WGS assembly of Saponaria officinalis var. Norfolk2.</title>
        <authorList>
            <person name="Jenkins J."/>
            <person name="Shu S."/>
            <person name="Grimwood J."/>
            <person name="Barry K."/>
            <person name="Goodstein D."/>
            <person name="Schmutz J."/>
            <person name="Leebens-Mack J."/>
            <person name="Osbourn A."/>
        </authorList>
    </citation>
    <scope>NUCLEOTIDE SEQUENCE [LARGE SCALE GENOMIC DNA]</scope>
    <source>
        <strain evidence="3">JIC</strain>
    </source>
</reference>
<dbReference type="EMBL" id="JBDFQZ010000005">
    <property type="protein sequence ID" value="KAK9724526.1"/>
    <property type="molecule type" value="Genomic_DNA"/>
</dbReference>
<dbReference type="PANTHER" id="PTHR23024">
    <property type="entry name" value="ARYLACETAMIDE DEACETYLASE"/>
    <property type="match status" value="1"/>
</dbReference>
<dbReference type="AlphaFoldDB" id="A0AAW1KVW9"/>
<dbReference type="Pfam" id="PF07859">
    <property type="entry name" value="Abhydrolase_3"/>
    <property type="match status" value="1"/>
</dbReference>
<dbReference type="InterPro" id="IPR050466">
    <property type="entry name" value="Carboxylest/Gibb_receptor"/>
</dbReference>
<dbReference type="Proteomes" id="UP001443914">
    <property type="component" value="Unassembled WGS sequence"/>
</dbReference>
<evidence type="ECO:0000313" key="3">
    <source>
        <dbReference type="EMBL" id="KAK9724526.1"/>
    </source>
</evidence>
<evidence type="ECO:0000313" key="4">
    <source>
        <dbReference type="Proteomes" id="UP001443914"/>
    </source>
</evidence>
<dbReference type="InterPro" id="IPR013094">
    <property type="entry name" value="AB_hydrolase_3"/>
</dbReference>
<comment type="caution">
    <text evidence="3">The sequence shown here is derived from an EMBL/GenBank/DDBJ whole genome shotgun (WGS) entry which is preliminary data.</text>
</comment>
<dbReference type="Gene3D" id="3.40.50.1820">
    <property type="entry name" value="alpha/beta hydrolase"/>
    <property type="match status" value="1"/>
</dbReference>
<feature type="domain" description="Alpha/beta hydrolase fold-3" evidence="2">
    <location>
        <begin position="1"/>
        <end position="143"/>
    </location>
</feature>
<dbReference type="GO" id="GO:0016787">
    <property type="term" value="F:hydrolase activity"/>
    <property type="evidence" value="ECO:0007669"/>
    <property type="project" value="InterPro"/>
</dbReference>
<dbReference type="PANTHER" id="PTHR23024:SF546">
    <property type="entry name" value="CARBOXYLESTERASE 120-RELATED"/>
    <property type="match status" value="1"/>
</dbReference>
<sequence>MGSSAGANMVYNVGLDVTTLVKDLKPLTLRGLLLVQPFFGGVKRTESELNRTDDQVIPLVVTDLMWELSLPIGANRDDPYCNPLIHGGSRKIGKIRKMYIQVAALGCDGDPLFYRQVKFVKLLEKRGVAVKSSFCQDGSHGIYIKEVAKIEEMLRFIKSVFGCYFVD</sequence>
<organism evidence="3 4">
    <name type="scientific">Saponaria officinalis</name>
    <name type="common">Common soapwort</name>
    <name type="synonym">Lychnis saponaria</name>
    <dbReference type="NCBI Taxonomy" id="3572"/>
    <lineage>
        <taxon>Eukaryota</taxon>
        <taxon>Viridiplantae</taxon>
        <taxon>Streptophyta</taxon>
        <taxon>Embryophyta</taxon>
        <taxon>Tracheophyta</taxon>
        <taxon>Spermatophyta</taxon>
        <taxon>Magnoliopsida</taxon>
        <taxon>eudicotyledons</taxon>
        <taxon>Gunneridae</taxon>
        <taxon>Pentapetalae</taxon>
        <taxon>Caryophyllales</taxon>
        <taxon>Caryophyllaceae</taxon>
        <taxon>Caryophylleae</taxon>
        <taxon>Saponaria</taxon>
    </lineage>
</organism>
<accession>A0AAW1KVW9</accession>
<keyword evidence="4" id="KW-1185">Reference proteome</keyword>
<gene>
    <name evidence="3" type="ORF">RND81_05G079600</name>
</gene>
<evidence type="ECO:0000259" key="2">
    <source>
        <dbReference type="Pfam" id="PF07859"/>
    </source>
</evidence>
<proteinExistence type="inferred from homology"/>
<comment type="similarity">
    <text evidence="1">Belongs to the 'GDXG' lipolytic enzyme family.</text>
</comment>
<dbReference type="InterPro" id="IPR029058">
    <property type="entry name" value="AB_hydrolase_fold"/>
</dbReference>
<protein>
    <recommendedName>
        <fullName evidence="2">Alpha/beta hydrolase fold-3 domain-containing protein</fullName>
    </recommendedName>
</protein>
<name>A0AAW1KVW9_SAPOF</name>
<evidence type="ECO:0000256" key="1">
    <source>
        <dbReference type="ARBA" id="ARBA00010515"/>
    </source>
</evidence>